<reference evidence="3 4" key="1">
    <citation type="journal article" date="2021" name="Microorganisms">
        <title>Acidisoma silvae sp. nov. and Acidisomacellulosilytica sp. nov., Two Acidophilic Bacteria Isolated from Decaying Wood, Hydrolyzing Cellulose and Producing Poly-3-hydroxybutyrate.</title>
        <authorList>
            <person name="Mieszkin S."/>
            <person name="Pouder E."/>
            <person name="Uroz S."/>
            <person name="Simon-Colin C."/>
            <person name="Alain K."/>
        </authorList>
    </citation>
    <scope>NUCLEOTIDE SEQUENCE [LARGE SCALE GENOMIC DNA]</scope>
    <source>
        <strain evidence="3 4">HW T5.17</strain>
    </source>
</reference>
<protein>
    <submittedName>
        <fullName evidence="3">Flavin reductase</fullName>
    </submittedName>
</protein>
<dbReference type="SUPFAM" id="SSF50475">
    <property type="entry name" value="FMN-binding split barrel"/>
    <property type="match status" value="1"/>
</dbReference>
<organism evidence="3 4">
    <name type="scientific">Acidisoma cellulosilyticum</name>
    <dbReference type="NCBI Taxonomy" id="2802395"/>
    <lineage>
        <taxon>Bacteria</taxon>
        <taxon>Pseudomonadati</taxon>
        <taxon>Pseudomonadota</taxon>
        <taxon>Alphaproteobacteria</taxon>
        <taxon>Acetobacterales</taxon>
        <taxon>Acidocellaceae</taxon>
        <taxon>Acidisoma</taxon>
    </lineage>
</organism>
<evidence type="ECO:0000313" key="4">
    <source>
        <dbReference type="Proteomes" id="UP000721844"/>
    </source>
</evidence>
<accession>A0A963Z6G2</accession>
<evidence type="ECO:0000259" key="2">
    <source>
        <dbReference type="SMART" id="SM00903"/>
    </source>
</evidence>
<gene>
    <name evidence="3" type="ORF">ACELLULO517_26070</name>
</gene>
<dbReference type="PANTHER" id="PTHR30466:SF1">
    <property type="entry name" value="FMN REDUCTASE (NADH) RUTF"/>
    <property type="match status" value="1"/>
</dbReference>
<evidence type="ECO:0000313" key="3">
    <source>
        <dbReference type="EMBL" id="MCB8883744.1"/>
    </source>
</evidence>
<keyword evidence="4" id="KW-1185">Reference proteome</keyword>
<dbReference type="Pfam" id="PF01613">
    <property type="entry name" value="Flavin_Reduct"/>
    <property type="match status" value="1"/>
</dbReference>
<sequence length="165" mass="17387">MQEREAFISGMAALAGGVNVITTGGLENSAGLTATAVCSLSADPPSLIVCVNKEASAHEMLLAERRFAVNVLTGDHRSLALQFAKTSLSAKERFGGASWTTLATGAPVLSGAAAVFDCVLDRVYDGYSHSILIGLVQRTLIQDDPDGSGLVWHGRRFRGLVDLIR</sequence>
<proteinExistence type="predicted"/>
<dbReference type="AlphaFoldDB" id="A0A963Z6G2"/>
<dbReference type="InterPro" id="IPR012349">
    <property type="entry name" value="Split_barrel_FMN-bd"/>
</dbReference>
<dbReference type="InterPro" id="IPR050268">
    <property type="entry name" value="NADH-dep_flavin_reductase"/>
</dbReference>
<dbReference type="Proteomes" id="UP000721844">
    <property type="component" value="Unassembled WGS sequence"/>
</dbReference>
<dbReference type="GO" id="GO:0042602">
    <property type="term" value="F:riboflavin reductase (NADPH) activity"/>
    <property type="evidence" value="ECO:0007669"/>
    <property type="project" value="TreeGrafter"/>
</dbReference>
<name>A0A963Z6G2_9PROT</name>
<dbReference type="Gene3D" id="2.30.110.10">
    <property type="entry name" value="Electron Transport, Fmn-binding Protein, Chain A"/>
    <property type="match status" value="1"/>
</dbReference>
<feature type="domain" description="Flavin reductase like" evidence="2">
    <location>
        <begin position="11"/>
        <end position="159"/>
    </location>
</feature>
<dbReference type="PANTHER" id="PTHR30466">
    <property type="entry name" value="FLAVIN REDUCTASE"/>
    <property type="match status" value="1"/>
</dbReference>
<comment type="caution">
    <text evidence="3">The sequence shown here is derived from an EMBL/GenBank/DDBJ whole genome shotgun (WGS) entry which is preliminary data.</text>
</comment>
<dbReference type="EMBL" id="JAESVA010000016">
    <property type="protein sequence ID" value="MCB8883744.1"/>
    <property type="molecule type" value="Genomic_DNA"/>
</dbReference>
<dbReference type="SMART" id="SM00903">
    <property type="entry name" value="Flavin_Reduct"/>
    <property type="match status" value="1"/>
</dbReference>
<evidence type="ECO:0000256" key="1">
    <source>
        <dbReference type="ARBA" id="ARBA00023002"/>
    </source>
</evidence>
<dbReference type="GO" id="GO:0010181">
    <property type="term" value="F:FMN binding"/>
    <property type="evidence" value="ECO:0007669"/>
    <property type="project" value="InterPro"/>
</dbReference>
<dbReference type="InterPro" id="IPR002563">
    <property type="entry name" value="Flavin_Rdtase-like_dom"/>
</dbReference>
<keyword evidence="1" id="KW-0560">Oxidoreductase</keyword>